<organism evidence="2">
    <name type="scientific">hydrothermal vent metagenome</name>
    <dbReference type="NCBI Taxonomy" id="652676"/>
    <lineage>
        <taxon>unclassified sequences</taxon>
        <taxon>metagenomes</taxon>
        <taxon>ecological metagenomes</taxon>
    </lineage>
</organism>
<dbReference type="InterPro" id="IPR027396">
    <property type="entry name" value="DsrEFH-like"/>
</dbReference>
<evidence type="ECO:0000313" key="2">
    <source>
        <dbReference type="EMBL" id="VAW66553.1"/>
    </source>
</evidence>
<dbReference type="SUPFAM" id="SSF75169">
    <property type="entry name" value="DsrEFH-like"/>
    <property type="match status" value="1"/>
</dbReference>
<keyword evidence="1" id="KW-0472">Membrane</keyword>
<keyword evidence="1" id="KW-1133">Transmembrane helix</keyword>
<name>A0A3B0XR08_9ZZZZ</name>
<protein>
    <recommendedName>
        <fullName evidence="3">Intracellular sulfur oxidation DsrE/DsrF family protein</fullName>
    </recommendedName>
</protein>
<dbReference type="PANTHER" id="PTHR37691:SF1">
    <property type="entry name" value="BLR3518 PROTEIN"/>
    <property type="match status" value="1"/>
</dbReference>
<dbReference type="EMBL" id="UOFH01000348">
    <property type="protein sequence ID" value="VAW66553.1"/>
    <property type="molecule type" value="Genomic_DNA"/>
</dbReference>
<gene>
    <name evidence="2" type="ORF">MNBD_GAMMA08-973</name>
</gene>
<proteinExistence type="predicted"/>
<dbReference type="Gene3D" id="3.40.1260.10">
    <property type="entry name" value="DsrEFH-like"/>
    <property type="match status" value="1"/>
</dbReference>
<dbReference type="AlphaFoldDB" id="A0A3B0XR08"/>
<evidence type="ECO:0008006" key="3">
    <source>
        <dbReference type="Google" id="ProtNLM"/>
    </source>
</evidence>
<sequence>MKFSDEIINAYVDGELLGNEKIEFENMLEGDAELQKTLESLYALKAQLKNAYESVEPPAKPQYNAGNYRVAASAMFLLLTFAMGWFSAGVVHQQADVMVDAQNPGMRVIAEQPGKYILHISVRDKNKFKQILDQAEALMSSYQSNDQNIQLEIIANAGGLDLFRKDASPYVQRVKNLQKKYPNIKFVACSNAIERLQEQGIEPEFISAVSKDETAIDQVVKRIHQGWSYIKI</sequence>
<reference evidence="2" key="1">
    <citation type="submission" date="2018-06" db="EMBL/GenBank/DDBJ databases">
        <authorList>
            <person name="Zhirakovskaya E."/>
        </authorList>
    </citation>
    <scope>NUCLEOTIDE SEQUENCE</scope>
</reference>
<dbReference type="PANTHER" id="PTHR37691">
    <property type="entry name" value="BLR3518 PROTEIN"/>
    <property type="match status" value="1"/>
</dbReference>
<accession>A0A3B0XR08</accession>
<evidence type="ECO:0000256" key="1">
    <source>
        <dbReference type="SAM" id="Phobius"/>
    </source>
</evidence>
<keyword evidence="1" id="KW-0812">Transmembrane</keyword>
<feature type="transmembrane region" description="Helical" evidence="1">
    <location>
        <begin position="70"/>
        <end position="88"/>
    </location>
</feature>